<name>A0A645HFV6_9ZZZZ</name>
<comment type="caution">
    <text evidence="1">The sequence shown here is derived from an EMBL/GenBank/DDBJ whole genome shotgun (WGS) entry which is preliminary data.</text>
</comment>
<proteinExistence type="predicted"/>
<reference evidence="1" key="1">
    <citation type="submission" date="2019-08" db="EMBL/GenBank/DDBJ databases">
        <authorList>
            <person name="Kucharzyk K."/>
            <person name="Murdoch R.W."/>
            <person name="Higgins S."/>
            <person name="Loffler F."/>
        </authorList>
    </citation>
    <scope>NUCLEOTIDE SEQUENCE</scope>
</reference>
<evidence type="ECO:0000313" key="1">
    <source>
        <dbReference type="EMBL" id="MPN34994.1"/>
    </source>
</evidence>
<gene>
    <name evidence="1" type="ORF">SDC9_182488</name>
</gene>
<dbReference type="AlphaFoldDB" id="A0A645HFV6"/>
<sequence>MEYVGVSLEGVFSIITSQEINVSEDIFPPGIRNTAKIVLKFTPKEAKIYSGMEKITIKI</sequence>
<protein>
    <submittedName>
        <fullName evidence="1">Uncharacterized protein</fullName>
    </submittedName>
</protein>
<organism evidence="1">
    <name type="scientific">bioreactor metagenome</name>
    <dbReference type="NCBI Taxonomy" id="1076179"/>
    <lineage>
        <taxon>unclassified sequences</taxon>
        <taxon>metagenomes</taxon>
        <taxon>ecological metagenomes</taxon>
    </lineage>
</organism>
<dbReference type="EMBL" id="VSSQ01088314">
    <property type="protein sequence ID" value="MPN34994.1"/>
    <property type="molecule type" value="Genomic_DNA"/>
</dbReference>
<accession>A0A645HFV6</accession>